<keyword evidence="2" id="KW-1185">Reference proteome</keyword>
<organism evidence="1 2">
    <name type="scientific">Alysiella filiformis DSM 16848</name>
    <dbReference type="NCBI Taxonomy" id="1120981"/>
    <lineage>
        <taxon>Bacteria</taxon>
        <taxon>Pseudomonadati</taxon>
        <taxon>Pseudomonadota</taxon>
        <taxon>Betaproteobacteria</taxon>
        <taxon>Neisseriales</taxon>
        <taxon>Neisseriaceae</taxon>
        <taxon>Alysiella</taxon>
    </lineage>
</organism>
<dbReference type="OrthoDB" id="6162707at2"/>
<evidence type="ECO:0000313" key="1">
    <source>
        <dbReference type="EMBL" id="SOD74061.1"/>
    </source>
</evidence>
<dbReference type="Gene3D" id="2.60.40.4350">
    <property type="match status" value="1"/>
</dbReference>
<accession>A0A286ESY6</accession>
<gene>
    <name evidence="1" type="ORF">SAMN02746062_02313</name>
</gene>
<dbReference type="AlphaFoldDB" id="A0A286ESY6"/>
<evidence type="ECO:0000313" key="2">
    <source>
        <dbReference type="Proteomes" id="UP000219669"/>
    </source>
</evidence>
<name>A0A286ESY6_9NEIS</name>
<dbReference type="Proteomes" id="UP000219669">
    <property type="component" value="Unassembled WGS sequence"/>
</dbReference>
<dbReference type="InterPro" id="IPR019117">
    <property type="entry name" value="CRISPR-assoc_protein_Cmr3"/>
</dbReference>
<dbReference type="EMBL" id="OCNF01000037">
    <property type="protein sequence ID" value="SOD74061.1"/>
    <property type="molecule type" value="Genomic_DNA"/>
</dbReference>
<proteinExistence type="predicted"/>
<dbReference type="RefSeq" id="WP_097115255.1">
    <property type="nucleotide sequence ID" value="NZ_CP083931.1"/>
</dbReference>
<sequence>MNAYLIESLAPLVFRNAKPFGHQANAQELAFPNPSTGAGLIRYLALSQGKVDNSHYDTNYQDLLKIQCFGVYLARFDDNKAIQIFVPKPANALCLENDNKQIELIRLLPKAFDGDCGSDLPAGLLPIQPEKTLKGKPKGNINYWRLEDFIKWQQGEKLEYDTIKEGISTIPNDIRTHIMRDDDTHATVDGKLFQTASFDLGYQKNNDGFDSHRLGFVILSKQELDDDLATLGGERRLSYFKKLKNQILFTKPTADEINQAGGFSLSFMTPVIFEQGYLPRWIDKNTMTGQLPSGTKIKLISVAVERWQAISGWDSQDWKPKATRKAVSAGAVYWFELLDNNQCKEQDIDFLTAPLADNAYDQADGFGMALLTAFKPNT</sequence>
<protein>
    <submittedName>
        <fullName evidence="1">CRISPR-associated protein Cmr3</fullName>
    </submittedName>
</protein>
<dbReference type="Pfam" id="PF09700">
    <property type="entry name" value="Cas_Cmr3"/>
    <property type="match status" value="1"/>
</dbReference>
<reference evidence="1 2" key="1">
    <citation type="submission" date="2017-09" db="EMBL/GenBank/DDBJ databases">
        <authorList>
            <person name="Ehlers B."/>
            <person name="Leendertz F.H."/>
        </authorList>
    </citation>
    <scope>NUCLEOTIDE SEQUENCE [LARGE SCALE GENOMIC DNA]</scope>
    <source>
        <strain evidence="1 2">DSM 16848</strain>
    </source>
</reference>